<dbReference type="AlphaFoldDB" id="B0CAH7"/>
<dbReference type="HOGENOM" id="CLU_3057360_0_0_3"/>
<evidence type="ECO:0000313" key="2">
    <source>
        <dbReference type="Proteomes" id="UP000000268"/>
    </source>
</evidence>
<sequence>MQLPLLLVQWLKYDFFEDSDFTPIPPAVEPNVIGEMSLLICFASYWNYGLRSP</sequence>
<name>B0CAH7_ACAM1</name>
<reference evidence="1 2" key="1">
    <citation type="journal article" date="2008" name="Proc. Natl. Acad. Sci. U.S.A.">
        <title>Niche adaptation and genome expansion in the chlorophyll d-producing cyanobacterium Acaryochloris marina.</title>
        <authorList>
            <person name="Swingley W.D."/>
            <person name="Chen M."/>
            <person name="Cheung P.C."/>
            <person name="Conrad A.L."/>
            <person name="Dejesa L.C."/>
            <person name="Hao J."/>
            <person name="Honchak B.M."/>
            <person name="Karbach L.E."/>
            <person name="Kurdoglu A."/>
            <person name="Lahiri S."/>
            <person name="Mastrian S.D."/>
            <person name="Miyashita H."/>
            <person name="Page L."/>
            <person name="Ramakrishna P."/>
            <person name="Satoh S."/>
            <person name="Sattley W.M."/>
            <person name="Shimada Y."/>
            <person name="Taylor H.L."/>
            <person name="Tomo T."/>
            <person name="Tsuchiya T."/>
            <person name="Wang Z.T."/>
            <person name="Raymond J."/>
            <person name="Mimuro M."/>
            <person name="Blankenship R.E."/>
            <person name="Touchman J.W."/>
        </authorList>
    </citation>
    <scope>NUCLEOTIDE SEQUENCE [LARGE SCALE GENOMIC DNA]</scope>
    <source>
        <strain evidence="2">MBIC 11017</strain>
    </source>
</reference>
<dbReference type="STRING" id="329726.AM1_4062"/>
<dbReference type="Proteomes" id="UP000000268">
    <property type="component" value="Chromosome"/>
</dbReference>
<keyword evidence="2" id="KW-1185">Reference proteome</keyword>
<organism evidence="1 2">
    <name type="scientific">Acaryochloris marina (strain MBIC 11017)</name>
    <dbReference type="NCBI Taxonomy" id="329726"/>
    <lineage>
        <taxon>Bacteria</taxon>
        <taxon>Bacillati</taxon>
        <taxon>Cyanobacteriota</taxon>
        <taxon>Cyanophyceae</taxon>
        <taxon>Acaryochloridales</taxon>
        <taxon>Acaryochloridaceae</taxon>
        <taxon>Acaryochloris</taxon>
    </lineage>
</organism>
<accession>B0CAH7</accession>
<dbReference type="EMBL" id="CP000828">
    <property type="protein sequence ID" value="ABW29043.1"/>
    <property type="molecule type" value="Genomic_DNA"/>
</dbReference>
<proteinExistence type="predicted"/>
<dbReference type="KEGG" id="amr:AM1_4062"/>
<protein>
    <submittedName>
        <fullName evidence="1">Uncharacterized protein</fullName>
    </submittedName>
</protein>
<gene>
    <name evidence="1" type="ordered locus">AM1_4062</name>
</gene>
<evidence type="ECO:0000313" key="1">
    <source>
        <dbReference type="EMBL" id="ABW29043.1"/>
    </source>
</evidence>